<reference evidence="5" key="1">
    <citation type="submission" date="2016-06" db="UniProtKB">
        <authorList>
            <consortium name="WormBaseParasite"/>
        </authorList>
    </citation>
    <scope>IDENTIFICATION</scope>
</reference>
<dbReference type="EMBL" id="UZAN01056640">
    <property type="protein sequence ID" value="VDP91347.1"/>
    <property type="molecule type" value="Genomic_DNA"/>
</dbReference>
<proteinExistence type="predicted"/>
<dbReference type="WBParaSite" id="ECPE_0001411701-mRNA-1">
    <property type="protein sequence ID" value="ECPE_0001411701-mRNA-1"/>
    <property type="gene ID" value="ECPE_0001411701"/>
</dbReference>
<keyword evidence="2" id="KW-1133">Transmembrane helix</keyword>
<keyword evidence="4" id="KW-1185">Reference proteome</keyword>
<keyword evidence="2" id="KW-0472">Membrane</keyword>
<evidence type="ECO:0000256" key="1">
    <source>
        <dbReference type="SAM" id="MobiDB-lite"/>
    </source>
</evidence>
<evidence type="ECO:0000256" key="2">
    <source>
        <dbReference type="SAM" id="Phobius"/>
    </source>
</evidence>
<evidence type="ECO:0000313" key="3">
    <source>
        <dbReference type="EMBL" id="VDP91347.1"/>
    </source>
</evidence>
<feature type="region of interest" description="Disordered" evidence="1">
    <location>
        <begin position="49"/>
        <end position="122"/>
    </location>
</feature>
<evidence type="ECO:0000313" key="4">
    <source>
        <dbReference type="Proteomes" id="UP000272942"/>
    </source>
</evidence>
<name>A0A183B4E2_9TREM</name>
<keyword evidence="2" id="KW-0812">Transmembrane</keyword>
<dbReference type="AlphaFoldDB" id="A0A183B4E2"/>
<evidence type="ECO:0000313" key="5">
    <source>
        <dbReference type="WBParaSite" id="ECPE_0001411701-mRNA-1"/>
    </source>
</evidence>
<feature type="compositionally biased region" description="Polar residues" evidence="1">
    <location>
        <begin position="262"/>
        <end position="276"/>
    </location>
</feature>
<feature type="region of interest" description="Disordered" evidence="1">
    <location>
        <begin position="245"/>
        <end position="276"/>
    </location>
</feature>
<dbReference type="Proteomes" id="UP000272942">
    <property type="component" value="Unassembled WGS sequence"/>
</dbReference>
<dbReference type="OrthoDB" id="10027693at2759"/>
<sequence>MTLSVQKNFPFPPAIVIELPHSSPGNSSCGSREDLDADTLGALSDTVDGKLSQSANSPSLRPGIFLSPNVISSKESSSPRSNDTIPNSRPNSRSSRHSVTSATAHPQWVVHPSSSSSKDATSDYTLLDVPRSGRSLSHSHSLRSARSYKERSACFLYPEDFAKNHEFSSGGVLSEFGGSMACCGLHPGMESAHLACPHRYTRHAHYHAHYPYPFFPNDNLSGSNLSQLSALEVMHENCGQLCMRHPAMKGSRSDKPRKVKRSSLTPTYSSSDASSPQLSTNCLLNMSPQIPHSNLSNSFPITTHMAIPAHLRRTSSMSEYATEMKPRRSSDTDFTRYEQLMAQQGTSEPPKSRCRPNGRGVHRHFSLSHGPCFAAHAHDIAPVPCYVGPPTGFLSHNSSYAIRSPLSQRRHTDGTDTKPYWLQPPFHTRRARSVNCQTLGELITQTPAAVSGQHLSHCMSCLNPGTHCTCRGNTSTYSVRIPMPQTETRTSSVLGSDPDNEAVKLWVEDEEEEEQEYHQAVDEDEDEDEEDTRIETRMLPNKSSSNGLCFCQLIVLLVSMQIVLGLAATGLGLYLRWRVPLLPTEECSFWAAVPVSRLLRIFFHCYSGLFAVHHPSPLTQYHSVGLIRTRSPS</sequence>
<feature type="transmembrane region" description="Helical" evidence="2">
    <location>
        <begin position="553"/>
        <end position="575"/>
    </location>
</feature>
<gene>
    <name evidence="3" type="ORF">ECPE_LOCUS14075</name>
</gene>
<accession>A0A183B4E2</accession>
<protein>
    <submittedName>
        <fullName evidence="5">Vesicular, overexpressed in cancer, prosurvival protein 1</fullName>
    </submittedName>
</protein>
<feature type="compositionally biased region" description="Polar residues" evidence="1">
    <location>
        <begin position="69"/>
        <end position="85"/>
    </location>
</feature>
<organism evidence="5">
    <name type="scientific">Echinostoma caproni</name>
    <dbReference type="NCBI Taxonomy" id="27848"/>
    <lineage>
        <taxon>Eukaryota</taxon>
        <taxon>Metazoa</taxon>
        <taxon>Spiralia</taxon>
        <taxon>Lophotrochozoa</taxon>
        <taxon>Platyhelminthes</taxon>
        <taxon>Trematoda</taxon>
        <taxon>Digenea</taxon>
        <taxon>Plagiorchiida</taxon>
        <taxon>Echinostomata</taxon>
        <taxon>Echinostomatoidea</taxon>
        <taxon>Echinostomatidae</taxon>
        <taxon>Echinostoma</taxon>
    </lineage>
</organism>
<reference evidence="3 4" key="2">
    <citation type="submission" date="2018-11" db="EMBL/GenBank/DDBJ databases">
        <authorList>
            <consortium name="Pathogen Informatics"/>
        </authorList>
    </citation>
    <scope>NUCLEOTIDE SEQUENCE [LARGE SCALE GENOMIC DNA]</scope>
    <source>
        <strain evidence="3 4">Egypt</strain>
    </source>
</reference>